<dbReference type="GO" id="GO:0016787">
    <property type="term" value="F:hydrolase activity"/>
    <property type="evidence" value="ECO:0007669"/>
    <property type="project" value="InterPro"/>
</dbReference>
<dbReference type="Pfam" id="PF01738">
    <property type="entry name" value="DLH"/>
    <property type="match status" value="1"/>
</dbReference>
<dbReference type="STRING" id="1245528.M3JUI0"/>
<sequence>MATLQDCCFKKFNHDGAYNGTYQKIAGLDSYVIGDASEKVIVILTDVFGYKLNNIRLIADDLNKLTNIQVVIPDILKGDAVESLAKFNREEWFGKHHPGITSPIVNTFLTTLRKDQKDLKQVFGIGYCFGAKFVVENLGKDGLLDVGAVAHPSMLTVEDIGKIVNPILISTGENDQAFNPELRTQTIEKLSELAEVRWQVDIFKGATHGYAVKGDLTNPLIKYAKEKTLLDQAYWFKQF</sequence>
<dbReference type="InterPro" id="IPR029058">
    <property type="entry name" value="AB_hydrolase_fold"/>
</dbReference>
<organism evidence="2 3">
    <name type="scientific">Candida maltosa (strain Xu316)</name>
    <name type="common">Yeast</name>
    <dbReference type="NCBI Taxonomy" id="1245528"/>
    <lineage>
        <taxon>Eukaryota</taxon>
        <taxon>Fungi</taxon>
        <taxon>Dikarya</taxon>
        <taxon>Ascomycota</taxon>
        <taxon>Saccharomycotina</taxon>
        <taxon>Pichiomycetes</taxon>
        <taxon>Debaryomycetaceae</taxon>
        <taxon>Candida/Lodderomyces clade</taxon>
        <taxon>Candida</taxon>
    </lineage>
</organism>
<evidence type="ECO:0000313" key="3">
    <source>
        <dbReference type="Proteomes" id="UP000011777"/>
    </source>
</evidence>
<keyword evidence="3" id="KW-1185">Reference proteome</keyword>
<dbReference type="EMBL" id="AOGT01001972">
    <property type="protein sequence ID" value="EMG46530.1"/>
    <property type="molecule type" value="Genomic_DNA"/>
</dbReference>
<gene>
    <name evidence="2" type="ORF">G210_3218</name>
</gene>
<protein>
    <recommendedName>
        <fullName evidence="1">Dienelactone hydrolase domain-containing protein</fullName>
    </recommendedName>
</protein>
<dbReference type="Gene3D" id="3.40.50.1820">
    <property type="entry name" value="alpha/beta hydrolase"/>
    <property type="match status" value="1"/>
</dbReference>
<dbReference type="SUPFAM" id="SSF53474">
    <property type="entry name" value="alpha/beta-Hydrolases"/>
    <property type="match status" value="1"/>
</dbReference>
<evidence type="ECO:0000313" key="2">
    <source>
        <dbReference type="EMBL" id="EMG46530.1"/>
    </source>
</evidence>
<reference evidence="2 3" key="1">
    <citation type="submission" date="2013-02" db="EMBL/GenBank/DDBJ databases">
        <title>Genome sequence of Candida maltosa Xu316, a potential industrial strain for xylitol and ethanol production.</title>
        <authorList>
            <person name="Yu J."/>
            <person name="Wang Q."/>
            <person name="Geng X."/>
            <person name="Bao W."/>
            <person name="He P."/>
            <person name="Cai J."/>
        </authorList>
    </citation>
    <scope>NUCLEOTIDE SEQUENCE [LARGE SCALE GENOMIC DNA]</scope>
    <source>
        <strain evidence="3">Xu316</strain>
    </source>
</reference>
<dbReference type="OMA" id="PKQKWAK"/>
<dbReference type="Proteomes" id="UP000011777">
    <property type="component" value="Unassembled WGS sequence"/>
</dbReference>
<evidence type="ECO:0000259" key="1">
    <source>
        <dbReference type="Pfam" id="PF01738"/>
    </source>
</evidence>
<feature type="domain" description="Dienelactone hydrolase" evidence="1">
    <location>
        <begin position="32"/>
        <end position="239"/>
    </location>
</feature>
<name>M3JUI0_CANMX</name>
<dbReference type="PANTHER" id="PTHR17630">
    <property type="entry name" value="DIENELACTONE HYDROLASE"/>
    <property type="match status" value="1"/>
</dbReference>
<dbReference type="PANTHER" id="PTHR17630:SF44">
    <property type="entry name" value="PROTEIN AIM2"/>
    <property type="match status" value="1"/>
</dbReference>
<dbReference type="HOGENOM" id="CLU_054590_2_1_1"/>
<dbReference type="InterPro" id="IPR002925">
    <property type="entry name" value="Dienelactn_hydro"/>
</dbReference>
<proteinExistence type="predicted"/>
<dbReference type="eggNOG" id="KOG3043">
    <property type="taxonomic scope" value="Eukaryota"/>
</dbReference>
<dbReference type="OrthoDB" id="17560at2759"/>
<comment type="caution">
    <text evidence="2">The sequence shown here is derived from an EMBL/GenBank/DDBJ whole genome shotgun (WGS) entry which is preliminary data.</text>
</comment>
<dbReference type="AlphaFoldDB" id="M3JUI0"/>
<accession>M3JUI0</accession>